<dbReference type="EMBL" id="JACGWN010000013">
    <property type="protein sequence ID" value="KAL0412219.1"/>
    <property type="molecule type" value="Genomic_DNA"/>
</dbReference>
<protein>
    <submittedName>
        <fullName evidence="1">Uncharacterized protein</fullName>
    </submittedName>
</protein>
<dbReference type="AlphaFoldDB" id="A0AAW2U5U4"/>
<reference evidence="1" key="1">
    <citation type="submission" date="2020-06" db="EMBL/GenBank/DDBJ databases">
        <authorList>
            <person name="Li T."/>
            <person name="Hu X."/>
            <person name="Zhang T."/>
            <person name="Song X."/>
            <person name="Zhang H."/>
            <person name="Dai N."/>
            <person name="Sheng W."/>
            <person name="Hou X."/>
            <person name="Wei L."/>
        </authorList>
    </citation>
    <scope>NUCLEOTIDE SEQUENCE</scope>
    <source>
        <strain evidence="1">KEN1</strain>
        <tissue evidence="1">Leaf</tissue>
    </source>
</reference>
<accession>A0AAW2U5U4</accession>
<organism evidence="1">
    <name type="scientific">Sesamum latifolium</name>
    <dbReference type="NCBI Taxonomy" id="2727402"/>
    <lineage>
        <taxon>Eukaryota</taxon>
        <taxon>Viridiplantae</taxon>
        <taxon>Streptophyta</taxon>
        <taxon>Embryophyta</taxon>
        <taxon>Tracheophyta</taxon>
        <taxon>Spermatophyta</taxon>
        <taxon>Magnoliopsida</taxon>
        <taxon>eudicotyledons</taxon>
        <taxon>Gunneridae</taxon>
        <taxon>Pentapetalae</taxon>
        <taxon>asterids</taxon>
        <taxon>lamiids</taxon>
        <taxon>Lamiales</taxon>
        <taxon>Pedaliaceae</taxon>
        <taxon>Sesamum</taxon>
    </lineage>
</organism>
<comment type="caution">
    <text evidence="1">The sequence shown here is derived from an EMBL/GenBank/DDBJ whole genome shotgun (WGS) entry which is preliminary data.</text>
</comment>
<proteinExistence type="predicted"/>
<reference evidence="1" key="2">
    <citation type="journal article" date="2024" name="Plant">
        <title>Genomic evolution and insights into agronomic trait innovations of Sesamum species.</title>
        <authorList>
            <person name="Miao H."/>
            <person name="Wang L."/>
            <person name="Qu L."/>
            <person name="Liu H."/>
            <person name="Sun Y."/>
            <person name="Le M."/>
            <person name="Wang Q."/>
            <person name="Wei S."/>
            <person name="Zheng Y."/>
            <person name="Lin W."/>
            <person name="Duan Y."/>
            <person name="Cao H."/>
            <person name="Xiong S."/>
            <person name="Wang X."/>
            <person name="Wei L."/>
            <person name="Li C."/>
            <person name="Ma Q."/>
            <person name="Ju M."/>
            <person name="Zhao R."/>
            <person name="Li G."/>
            <person name="Mu C."/>
            <person name="Tian Q."/>
            <person name="Mei H."/>
            <person name="Zhang T."/>
            <person name="Gao T."/>
            <person name="Zhang H."/>
        </authorList>
    </citation>
    <scope>NUCLEOTIDE SEQUENCE</scope>
    <source>
        <strain evidence="1">KEN1</strain>
    </source>
</reference>
<gene>
    <name evidence="1" type="ORF">Slati_3811600</name>
</gene>
<name>A0AAW2U5U4_9LAMI</name>
<sequence length="57" mass="5913">MGELPDSTRGPAIGAEGLAKRSGVLSTSMSKFRNEIPSPVGVLLGHELLVAGYKAVF</sequence>
<evidence type="ECO:0000313" key="1">
    <source>
        <dbReference type="EMBL" id="KAL0412219.1"/>
    </source>
</evidence>